<feature type="transmembrane region" description="Helical" evidence="5">
    <location>
        <begin position="311"/>
        <end position="329"/>
    </location>
</feature>
<feature type="transmembrane region" description="Helical" evidence="5">
    <location>
        <begin position="172"/>
        <end position="194"/>
    </location>
</feature>
<feature type="transmembrane region" description="Helical" evidence="5">
    <location>
        <begin position="91"/>
        <end position="113"/>
    </location>
</feature>
<evidence type="ECO:0000256" key="5">
    <source>
        <dbReference type="SAM" id="Phobius"/>
    </source>
</evidence>
<dbReference type="EMBL" id="FNSD01000001">
    <property type="protein sequence ID" value="SEB92574.1"/>
    <property type="molecule type" value="Genomic_DNA"/>
</dbReference>
<dbReference type="SUPFAM" id="SSF103473">
    <property type="entry name" value="MFS general substrate transporter"/>
    <property type="match status" value="1"/>
</dbReference>
<dbReference type="InterPro" id="IPR011701">
    <property type="entry name" value="MFS"/>
</dbReference>
<dbReference type="Proteomes" id="UP000182409">
    <property type="component" value="Unassembled WGS sequence"/>
</dbReference>
<evidence type="ECO:0000256" key="3">
    <source>
        <dbReference type="ARBA" id="ARBA00022989"/>
    </source>
</evidence>
<dbReference type="Pfam" id="PF07690">
    <property type="entry name" value="MFS_1"/>
    <property type="match status" value="1"/>
</dbReference>
<feature type="transmembrane region" description="Helical" evidence="5">
    <location>
        <begin position="398"/>
        <end position="419"/>
    </location>
</feature>
<evidence type="ECO:0000256" key="1">
    <source>
        <dbReference type="ARBA" id="ARBA00004141"/>
    </source>
</evidence>
<proteinExistence type="predicted"/>
<dbReference type="RefSeq" id="WP_074653998.1">
    <property type="nucleotide sequence ID" value="NZ_FNSD01000001.1"/>
</dbReference>
<organism evidence="7 8">
    <name type="scientific">Terriglobus roseus</name>
    <dbReference type="NCBI Taxonomy" id="392734"/>
    <lineage>
        <taxon>Bacteria</taxon>
        <taxon>Pseudomonadati</taxon>
        <taxon>Acidobacteriota</taxon>
        <taxon>Terriglobia</taxon>
        <taxon>Terriglobales</taxon>
        <taxon>Acidobacteriaceae</taxon>
        <taxon>Terriglobus</taxon>
    </lineage>
</organism>
<dbReference type="Gene3D" id="1.20.1250.20">
    <property type="entry name" value="MFS general substrate transporter like domains"/>
    <property type="match status" value="2"/>
</dbReference>
<evidence type="ECO:0000256" key="2">
    <source>
        <dbReference type="ARBA" id="ARBA00022692"/>
    </source>
</evidence>
<comment type="subcellular location">
    <subcellularLocation>
        <location evidence="1">Membrane</location>
        <topology evidence="1">Multi-pass membrane protein</topology>
    </subcellularLocation>
</comment>
<dbReference type="PANTHER" id="PTHR11662">
    <property type="entry name" value="SOLUTE CARRIER FAMILY 17"/>
    <property type="match status" value="1"/>
</dbReference>
<dbReference type="InterPro" id="IPR036259">
    <property type="entry name" value="MFS_trans_sf"/>
</dbReference>
<name>A0A1H4NBT1_9BACT</name>
<keyword evidence="3 5" id="KW-1133">Transmembrane helix</keyword>
<evidence type="ECO:0000256" key="4">
    <source>
        <dbReference type="ARBA" id="ARBA00023136"/>
    </source>
</evidence>
<reference evidence="7 8" key="1">
    <citation type="submission" date="2016-10" db="EMBL/GenBank/DDBJ databases">
        <authorList>
            <person name="de Groot N.N."/>
        </authorList>
    </citation>
    <scope>NUCLEOTIDE SEQUENCE [LARGE SCALE GENOMIC DNA]</scope>
    <source>
        <strain evidence="7 8">AB35.6</strain>
    </source>
</reference>
<feature type="transmembrane region" description="Helical" evidence="5">
    <location>
        <begin position="236"/>
        <end position="257"/>
    </location>
</feature>
<feature type="transmembrane region" description="Helical" evidence="5">
    <location>
        <begin position="372"/>
        <end position="392"/>
    </location>
</feature>
<evidence type="ECO:0000259" key="6">
    <source>
        <dbReference type="PROSITE" id="PS50850"/>
    </source>
</evidence>
<feature type="transmembrane region" description="Helical" evidence="5">
    <location>
        <begin position="277"/>
        <end position="299"/>
    </location>
</feature>
<dbReference type="OrthoDB" id="6360at2"/>
<feature type="transmembrane region" description="Helical" evidence="5">
    <location>
        <begin position="15"/>
        <end position="33"/>
    </location>
</feature>
<dbReference type="PROSITE" id="PS50850">
    <property type="entry name" value="MFS"/>
    <property type="match status" value="1"/>
</dbReference>
<keyword evidence="2 5" id="KW-0812">Transmembrane</keyword>
<evidence type="ECO:0000313" key="7">
    <source>
        <dbReference type="EMBL" id="SEB92574.1"/>
    </source>
</evidence>
<dbReference type="CDD" id="cd17319">
    <property type="entry name" value="MFS_ExuT_GudP_like"/>
    <property type="match status" value="1"/>
</dbReference>
<feature type="transmembrane region" description="Helical" evidence="5">
    <location>
        <begin position="335"/>
        <end position="360"/>
    </location>
</feature>
<accession>A0A1H4NBT1</accession>
<dbReference type="AlphaFoldDB" id="A0A1H4NBT1"/>
<dbReference type="PANTHER" id="PTHR11662:SF399">
    <property type="entry name" value="FI19708P1-RELATED"/>
    <property type="match status" value="1"/>
</dbReference>
<gene>
    <name evidence="7" type="ORF">SAMN05443244_2199</name>
</gene>
<sequence length="435" mass="46300">MADRPLSQQHAPSDPYRWTIGLLLGIGVLVNYFDRVNLSVSHDALVGSFGITPQVFGQLSAAYSWTYAACQLPTGVILDAFGVRKVTITSVFIWGIASIAAAFAPGVVLFFLARLLLGIGEAPTFPANAKAVGAWFPSHERSLATAMFDSSAKLANAIGVPLLGLLLLRVGWRWSFGFTAMLSFAYMGLFALLYREPDRFSMRNVIRSAGPEADADAAQIIAPPIPLAKLLRQKKIIGVAIGSGAYNYVFYLLLTWLPTYLSQTLHITLRQSFLYTGAPWLVAALCGLLIGGVLVDTLIKRGFDASNVRRAVLICGTVCGLGIVGAAFAHSVASALIPITIAIGGLSAASPVIWSLPSLLVPNTSTGKVGGIINFANQISAIVAPILTGYTVQKTGSYVWAFAIPTVYILLGILSYIVLVGRIQAIDVREALVDV</sequence>
<dbReference type="GO" id="GO:0016020">
    <property type="term" value="C:membrane"/>
    <property type="evidence" value="ECO:0007669"/>
    <property type="project" value="UniProtKB-SubCell"/>
</dbReference>
<feature type="domain" description="Major facilitator superfamily (MFS) profile" evidence="6">
    <location>
        <begin position="20"/>
        <end position="424"/>
    </location>
</feature>
<dbReference type="GO" id="GO:0022857">
    <property type="term" value="F:transmembrane transporter activity"/>
    <property type="evidence" value="ECO:0007669"/>
    <property type="project" value="InterPro"/>
</dbReference>
<dbReference type="InterPro" id="IPR050382">
    <property type="entry name" value="MFS_Na/Anion_cotransporter"/>
</dbReference>
<dbReference type="InterPro" id="IPR020846">
    <property type="entry name" value="MFS_dom"/>
</dbReference>
<evidence type="ECO:0000313" key="8">
    <source>
        <dbReference type="Proteomes" id="UP000182409"/>
    </source>
</evidence>
<protein>
    <submittedName>
        <fullName evidence="7">Sugar phosphate permease</fullName>
    </submittedName>
</protein>
<keyword evidence="4 5" id="KW-0472">Membrane</keyword>